<reference evidence="2 3" key="1">
    <citation type="submission" date="2019-10" db="EMBL/GenBank/DDBJ databases">
        <title>Description of Paenibacillus terrestris sp. nov.</title>
        <authorList>
            <person name="Carlier A."/>
            <person name="Qi S."/>
        </authorList>
    </citation>
    <scope>NUCLEOTIDE SEQUENCE [LARGE SCALE GENOMIC DNA]</scope>
    <source>
        <strain evidence="2 3">LMG 31458</strain>
    </source>
</reference>
<dbReference type="EMBL" id="WHOA01000207">
    <property type="protein sequence ID" value="NOU75452.1"/>
    <property type="molecule type" value="Genomic_DNA"/>
</dbReference>
<dbReference type="InterPro" id="IPR038501">
    <property type="entry name" value="Spore_GerAC_C_sf"/>
</dbReference>
<dbReference type="Proteomes" id="UP000616779">
    <property type="component" value="Unassembled WGS sequence"/>
</dbReference>
<dbReference type="InterPro" id="IPR046953">
    <property type="entry name" value="Spore_GerAC-like_C"/>
</dbReference>
<dbReference type="Gene3D" id="3.30.300.210">
    <property type="entry name" value="Nutrient germinant receptor protein C, domain 3"/>
    <property type="match status" value="1"/>
</dbReference>
<evidence type="ECO:0000259" key="1">
    <source>
        <dbReference type="Pfam" id="PF05504"/>
    </source>
</evidence>
<name>A0ABX1Y3L1_9BACL</name>
<gene>
    <name evidence="2" type="ORF">GC098_29395</name>
</gene>
<keyword evidence="3" id="KW-1185">Reference proteome</keyword>
<accession>A0ABX1Y3L1</accession>
<organism evidence="2 3">
    <name type="scientific">Paenibacillus phytorum</name>
    <dbReference type="NCBI Taxonomy" id="2654977"/>
    <lineage>
        <taxon>Bacteria</taxon>
        <taxon>Bacillati</taxon>
        <taxon>Bacillota</taxon>
        <taxon>Bacilli</taxon>
        <taxon>Bacillales</taxon>
        <taxon>Paenibacillaceae</taxon>
        <taxon>Paenibacillus</taxon>
    </lineage>
</organism>
<evidence type="ECO:0000313" key="2">
    <source>
        <dbReference type="EMBL" id="NOU75452.1"/>
    </source>
</evidence>
<dbReference type="Pfam" id="PF05504">
    <property type="entry name" value="Spore_GerAC"/>
    <property type="match status" value="1"/>
</dbReference>
<proteinExistence type="predicted"/>
<protein>
    <recommendedName>
        <fullName evidence="1">Spore germination GerAC-like C-terminal domain-containing protein</fullName>
    </recommendedName>
</protein>
<evidence type="ECO:0000313" key="3">
    <source>
        <dbReference type="Proteomes" id="UP000616779"/>
    </source>
</evidence>
<sequence length="57" mass="6759">MRLCDAYKEEGIDPLGFGELVRSKKRNWDAEMWEKEYWGLDVHLNVKVDLTEMGVKE</sequence>
<comment type="caution">
    <text evidence="2">The sequence shown here is derived from an EMBL/GenBank/DDBJ whole genome shotgun (WGS) entry which is preliminary data.</text>
</comment>
<dbReference type="RefSeq" id="WP_171647087.1">
    <property type="nucleotide sequence ID" value="NZ_WHOA01000207.1"/>
</dbReference>
<feature type="domain" description="Spore germination GerAC-like C-terminal" evidence="1">
    <location>
        <begin position="5"/>
        <end position="54"/>
    </location>
</feature>